<evidence type="ECO:0000259" key="3">
    <source>
        <dbReference type="PROSITE" id="PS50137"/>
    </source>
</evidence>
<reference evidence="5" key="1">
    <citation type="submission" date="2011-07" db="EMBL/GenBank/DDBJ databases">
        <title>Divergent evolution of antigenic variation in African trypanosomes.</title>
        <authorList>
            <person name="Jackson A.P."/>
            <person name="Berry A."/>
            <person name="Allison H.C."/>
            <person name="Burton P."/>
            <person name="Anderson J."/>
            <person name="Aslett M."/>
            <person name="Brown R."/>
            <person name="Corton N."/>
            <person name="Harris D."/>
            <person name="Hauser H."/>
            <person name="Gamble J."/>
            <person name="Gilderthorp R."/>
            <person name="McQuillan J."/>
            <person name="Quail M.A."/>
            <person name="Sanders M."/>
            <person name="Van Tonder A."/>
            <person name="Ginger M.L."/>
            <person name="Donelson J.E."/>
            <person name="Field M.C."/>
            <person name="Barry J.D."/>
            <person name="Berriman M."/>
            <person name="Hertz-Fowler C."/>
        </authorList>
    </citation>
    <scope>NUCLEOTIDE SEQUENCE [LARGE SCALE GENOMIC DNA]</scope>
    <source>
        <strain evidence="5">IL3000</strain>
    </source>
</reference>
<dbReference type="Pfam" id="PF00035">
    <property type="entry name" value="dsrm"/>
    <property type="match status" value="1"/>
</dbReference>
<dbReference type="SUPFAM" id="SSF54768">
    <property type="entry name" value="dsRNA-binding domain-like"/>
    <property type="match status" value="1"/>
</dbReference>
<feature type="compositionally biased region" description="Basic residues" evidence="2">
    <location>
        <begin position="35"/>
        <end position="48"/>
    </location>
</feature>
<dbReference type="VEuPathDB" id="TriTrypDB:TcIL3000_0_05990"/>
<protein>
    <submittedName>
        <fullName evidence="4">WGS project CAEQ00000000 data, annotated contig 235</fullName>
    </submittedName>
</protein>
<comment type="caution">
    <text evidence="4">The sequence shown here is derived from an EMBL/GenBank/DDBJ whole genome shotgun (WGS) entry which is preliminary data.</text>
</comment>
<reference evidence="4 5" key="2">
    <citation type="journal article" date="2012" name="Proc. Natl. Acad. Sci. U.S.A.">
        <title>Antigenic diversity is generated by distinct evolutionary mechanisms in African trypanosome species.</title>
        <authorList>
            <person name="Jackson A.P."/>
            <person name="Berry A."/>
            <person name="Aslett M."/>
            <person name="Allison H.C."/>
            <person name="Burton P."/>
            <person name="Vavrova-Anderson J."/>
            <person name="Brown R."/>
            <person name="Browne H."/>
            <person name="Corton N."/>
            <person name="Hauser H."/>
            <person name="Gamble J."/>
            <person name="Gilderthorp R."/>
            <person name="Marcello L."/>
            <person name="McQuillan J."/>
            <person name="Otto T.D."/>
            <person name="Quail M.A."/>
            <person name="Sanders M.J."/>
            <person name="van Tonder A."/>
            <person name="Ginger M.L."/>
            <person name="Field M.C."/>
            <person name="Barry J.D."/>
            <person name="Hertz-Fowler C."/>
            <person name="Berriman M."/>
        </authorList>
    </citation>
    <scope>NUCLEOTIDE SEQUENCE [LARGE SCALE GENOMIC DNA]</scope>
    <source>
        <strain evidence="4 5">IL3000</strain>
    </source>
</reference>
<dbReference type="CDD" id="cd00048">
    <property type="entry name" value="DSRM_SF"/>
    <property type="match status" value="1"/>
</dbReference>
<feature type="domain" description="DRBM" evidence="3">
    <location>
        <begin position="305"/>
        <end position="343"/>
    </location>
</feature>
<dbReference type="GO" id="GO:0003723">
    <property type="term" value="F:RNA binding"/>
    <property type="evidence" value="ECO:0007669"/>
    <property type="project" value="UniProtKB-UniRule"/>
</dbReference>
<gene>
    <name evidence="4" type="ORF">TCIL3000_0_05990</name>
</gene>
<proteinExistence type="predicted"/>
<evidence type="ECO:0000256" key="1">
    <source>
        <dbReference type="PROSITE-ProRule" id="PRU00266"/>
    </source>
</evidence>
<name>F9WDC3_TRYCI</name>
<sequence length="495" mass="54758">MHIRRLTFTPCIGTVAQHLVYALCGSHASFQTHLKAHGSSRKRHRYHRRDFPDTLTNGGAEIGATPQRGTEGAGATAPPPVFTVVPTAHINMRMESQVESYLRGQEKQREAESQHRVSMTVPKINVINVPRSPLKRAVLDFDVRGQQVRAVGQSKRVKVARALCCMHAVQLIDHFSVDAAGRDDAPPPLEEEVISAGPYGLPSMHSSKHLRRPSTPSYPTWEPGAPWENYVGACEKYIRHQQQQQRAEAYAQLRIPPSGNPLVDRAADLTQQQRQCDNLALQKLNNEILHATKDMQVVRISRRIFAATLLLDGASHLCATGVASTLREAKQRCAMHALSILKLVREQRLQSGAADDAALPSNTSSHGGVSLSLSPRYAKLLDFFTLLCDVRPKPSFTKEGKKYTCELRLDGTTCKGSGINRFEAERNAVEGALSEMELYDERLQAINSIISRYPKIVPQCVPTVKLPEDLGEAYTHLCGAFAGTTPVWQTVPARY</sequence>
<dbReference type="InterPro" id="IPR014720">
    <property type="entry name" value="dsRBD_dom"/>
</dbReference>
<evidence type="ECO:0000313" key="4">
    <source>
        <dbReference type="EMBL" id="CCD15276.1"/>
    </source>
</evidence>
<accession>F9WDC3</accession>
<keyword evidence="5" id="KW-1185">Reference proteome</keyword>
<dbReference type="Proteomes" id="UP000000702">
    <property type="component" value="Unassembled WGS sequence"/>
</dbReference>
<evidence type="ECO:0000313" key="5">
    <source>
        <dbReference type="Proteomes" id="UP000000702"/>
    </source>
</evidence>
<dbReference type="PROSITE" id="PS50137">
    <property type="entry name" value="DS_RBD"/>
    <property type="match status" value="1"/>
</dbReference>
<dbReference type="AlphaFoldDB" id="F9WDC3"/>
<organism evidence="4 5">
    <name type="scientific">Trypanosoma congolense (strain IL3000)</name>
    <dbReference type="NCBI Taxonomy" id="1068625"/>
    <lineage>
        <taxon>Eukaryota</taxon>
        <taxon>Discoba</taxon>
        <taxon>Euglenozoa</taxon>
        <taxon>Kinetoplastea</taxon>
        <taxon>Metakinetoplastina</taxon>
        <taxon>Trypanosomatida</taxon>
        <taxon>Trypanosomatidae</taxon>
        <taxon>Trypanosoma</taxon>
        <taxon>Nannomonas</taxon>
    </lineage>
</organism>
<dbReference type="EMBL" id="CAEQ01001855">
    <property type="protein sequence ID" value="CCD15276.1"/>
    <property type="molecule type" value="Genomic_DNA"/>
</dbReference>
<feature type="region of interest" description="Disordered" evidence="2">
    <location>
        <begin position="35"/>
        <end position="79"/>
    </location>
</feature>
<keyword evidence="1" id="KW-0694">RNA-binding</keyword>
<evidence type="ECO:0000256" key="2">
    <source>
        <dbReference type="SAM" id="MobiDB-lite"/>
    </source>
</evidence>